<dbReference type="Pfam" id="PF05235">
    <property type="entry name" value="CHAD"/>
    <property type="match status" value="1"/>
</dbReference>
<reference evidence="2 3" key="1">
    <citation type="submission" date="2018-07" db="EMBL/GenBank/DDBJ databases">
        <title>Freshwater and sediment microbial communities from various areas in North America, analyzing microbe dynamics in response to fracking.</title>
        <authorList>
            <person name="Lamendella R."/>
        </authorList>
    </citation>
    <scope>NUCLEOTIDE SEQUENCE [LARGE SCALE GENOMIC DNA]</scope>
    <source>
        <strain evidence="2 3">105B</strain>
    </source>
</reference>
<dbReference type="PROSITE" id="PS51708">
    <property type="entry name" value="CHAD"/>
    <property type="match status" value="1"/>
</dbReference>
<dbReference type="SMART" id="SM00855">
    <property type="entry name" value="PGAM"/>
    <property type="match status" value="1"/>
</dbReference>
<dbReference type="InterPro" id="IPR029033">
    <property type="entry name" value="His_PPase_superfam"/>
</dbReference>
<dbReference type="Gene3D" id="1.40.20.10">
    <property type="entry name" value="CHAD domain"/>
    <property type="match status" value="1"/>
</dbReference>
<dbReference type="SUPFAM" id="SSF53254">
    <property type="entry name" value="Phosphoglycerate mutase-like"/>
    <property type="match status" value="1"/>
</dbReference>
<dbReference type="SMART" id="SM00880">
    <property type="entry name" value="CHAD"/>
    <property type="match status" value="1"/>
</dbReference>
<dbReference type="Gene3D" id="3.40.50.1240">
    <property type="entry name" value="Phosphoglycerate mutase-like"/>
    <property type="match status" value="1"/>
</dbReference>
<dbReference type="Proteomes" id="UP000253647">
    <property type="component" value="Unassembled WGS sequence"/>
</dbReference>
<protein>
    <submittedName>
        <fullName evidence="2">Phosphohistidine phosphatase</fullName>
    </submittedName>
</protein>
<sequence length="445" mass="51398">MKQLFLIRHAKSSWEDSSLSDRERPLNDRGRSQLAPLARTLNRLGALSGPVYASPAVRAQQTLTGALSVDAQPAQVCTEDELYTFDFKRLLRWLQNLGNDQNRVTIIGHNPALLELAAFLVPQAPFELPTAGILEIRLSVRDWKKVDKNKGVLETFLTPRDFSYREFRRKNRKASPGANDLDKNTLPEVLQQLSKQLEQLTPGVMLGLDDEFLHQYRIALRRSRAIAESLAEITGDRRLQEHIRELKQHARATSALRDLHVFLQDLPDLCRDNPELCTTLTGWARLRASKAQRKLAKRLNQKRYRQSLERWQGYIESKSFRKLAEDLRKKDIQAAANRRLKQFNRKTAELLHTAPDEALHQLRKTLKRIRYLLELDARHGKPTLKELRQRQDLYGRFQDLHIQIELTRRFLADHPECDGVSLTGKLEQEKANTRRQILAMGGLNV</sequence>
<dbReference type="AlphaFoldDB" id="A0A368XPG0"/>
<evidence type="ECO:0000259" key="1">
    <source>
        <dbReference type="PROSITE" id="PS51708"/>
    </source>
</evidence>
<dbReference type="InterPro" id="IPR013078">
    <property type="entry name" value="His_Pase_superF_clade-1"/>
</dbReference>
<feature type="domain" description="CHAD" evidence="1">
    <location>
        <begin position="178"/>
        <end position="445"/>
    </location>
</feature>
<dbReference type="InterPro" id="IPR038186">
    <property type="entry name" value="CHAD_dom_sf"/>
</dbReference>
<accession>A0A368XPG0</accession>
<gene>
    <name evidence="2" type="ORF">DET61_10561</name>
</gene>
<dbReference type="EMBL" id="QPJI01000005">
    <property type="protein sequence ID" value="RCW69900.1"/>
    <property type="molecule type" value="Genomic_DNA"/>
</dbReference>
<dbReference type="CDD" id="cd07067">
    <property type="entry name" value="HP_PGM_like"/>
    <property type="match status" value="1"/>
</dbReference>
<dbReference type="RefSeq" id="WP_114434318.1">
    <property type="nucleotide sequence ID" value="NZ_QPJI01000005.1"/>
</dbReference>
<dbReference type="PANTHER" id="PTHR39339">
    <property type="entry name" value="SLR1444 PROTEIN"/>
    <property type="match status" value="1"/>
</dbReference>
<name>A0A368XPG0_MARNT</name>
<comment type="caution">
    <text evidence="2">The sequence shown here is derived from an EMBL/GenBank/DDBJ whole genome shotgun (WGS) entry which is preliminary data.</text>
</comment>
<dbReference type="InterPro" id="IPR007899">
    <property type="entry name" value="CHAD_dom"/>
</dbReference>
<evidence type="ECO:0000313" key="2">
    <source>
        <dbReference type="EMBL" id="RCW69900.1"/>
    </source>
</evidence>
<organism evidence="2 3">
    <name type="scientific">Marinobacter nauticus</name>
    <name type="common">Marinobacter hydrocarbonoclasticus</name>
    <name type="synonym">Marinobacter aquaeolei</name>
    <dbReference type="NCBI Taxonomy" id="2743"/>
    <lineage>
        <taxon>Bacteria</taxon>
        <taxon>Pseudomonadati</taxon>
        <taxon>Pseudomonadota</taxon>
        <taxon>Gammaproteobacteria</taxon>
        <taxon>Pseudomonadales</taxon>
        <taxon>Marinobacteraceae</taxon>
        <taxon>Marinobacter</taxon>
    </lineage>
</organism>
<proteinExistence type="predicted"/>
<evidence type="ECO:0000313" key="3">
    <source>
        <dbReference type="Proteomes" id="UP000253647"/>
    </source>
</evidence>
<dbReference type="Pfam" id="PF00300">
    <property type="entry name" value="His_Phos_1"/>
    <property type="match status" value="1"/>
</dbReference>
<dbReference type="PANTHER" id="PTHR39339:SF1">
    <property type="entry name" value="CHAD DOMAIN-CONTAINING PROTEIN"/>
    <property type="match status" value="1"/>
</dbReference>